<evidence type="ECO:0000256" key="4">
    <source>
        <dbReference type="ARBA" id="ARBA00022801"/>
    </source>
</evidence>
<dbReference type="GO" id="GO:0009341">
    <property type="term" value="C:beta-galactosidase complex"/>
    <property type="evidence" value="ECO:0007669"/>
    <property type="project" value="InterPro"/>
</dbReference>
<dbReference type="Gene3D" id="3.20.20.80">
    <property type="entry name" value="Glycosidases"/>
    <property type="match status" value="1"/>
</dbReference>
<evidence type="ECO:0000313" key="10">
    <source>
        <dbReference type="Proteomes" id="UP000318801"/>
    </source>
</evidence>
<organism evidence="9 10">
    <name type="scientific">Martelella alba</name>
    <dbReference type="NCBI Taxonomy" id="2590451"/>
    <lineage>
        <taxon>Bacteria</taxon>
        <taxon>Pseudomonadati</taxon>
        <taxon>Pseudomonadota</taxon>
        <taxon>Alphaproteobacteria</taxon>
        <taxon>Hyphomicrobiales</taxon>
        <taxon>Aurantimonadaceae</taxon>
        <taxon>Martelella</taxon>
    </lineage>
</organism>
<gene>
    <name evidence="9" type="ORF">FJU08_08075</name>
</gene>
<dbReference type="InterPro" id="IPR004199">
    <property type="entry name" value="B-gal_small/dom_5"/>
</dbReference>
<proteinExistence type="inferred from homology"/>
<dbReference type="Pfam" id="PF16353">
    <property type="entry name" value="LacZ_4"/>
    <property type="match status" value="1"/>
</dbReference>
<dbReference type="OrthoDB" id="9758603at2"/>
<dbReference type="SUPFAM" id="SSF74650">
    <property type="entry name" value="Galactose mutarotase-like"/>
    <property type="match status" value="1"/>
</dbReference>
<dbReference type="InterPro" id="IPR013783">
    <property type="entry name" value="Ig-like_fold"/>
</dbReference>
<dbReference type="InterPro" id="IPR017853">
    <property type="entry name" value="GH"/>
</dbReference>
<dbReference type="PROSITE" id="PS00719">
    <property type="entry name" value="GLYCOSYL_HYDROL_F2_1"/>
    <property type="match status" value="1"/>
</dbReference>
<accession>A0A506UBC6</accession>
<dbReference type="SUPFAM" id="SSF49785">
    <property type="entry name" value="Galactose-binding domain-like"/>
    <property type="match status" value="1"/>
</dbReference>
<dbReference type="Gene3D" id="2.70.98.10">
    <property type="match status" value="1"/>
</dbReference>
<sequence>MMIAEPDLGWLADPRVFAVNRLDAVSDHIAYPDAKAAESGLSLFRQSLNGEWAFRADAKIAERPAGFHARDFDASGWGRIEVPGYIQLQGHGYNQYVNTQYPWDGVADIRPPAIPEDNLVGSYIRDFTFAGKADDGRVVLTFDGVETAFYVWLNGVFVGYGEDSFTPSRFDITDLVEKGENRLAVQVFQRSSASWIEDQDFWRLTGIFREVWIENQPALHLDDLFVTTDLTDDFSAATLKLRLKLAGASGVVTVALADATGNVVVAPEDFAAASEMDLAFAIDQPALWSAEVPNLYRLVITLKDKAGRVSEVVPQAVGFRRFEMIDKIMHLNGKRIIFNGINRHDFDAYRGRAVTYEQMLWDVKFFKAHNINAVRTCHYPNQSVFYRLCDEYGLYLIDETNLESHGSWQKDGKVLPDWVVPDGLPEWRDCVLDRAKSMLERDKNHASILIWSCGNESFGGKTLYEMSEFFRSRDPSRLVHYEGVFQDRRYNDTSDMESRMYAKPQEVEAFLQDDPQKPFILCEYMHAMGNSCGGMHLYTDLVDKYELYQGGFIWDYIDQAIAVTGEDGKPLLAYGGDFGDRPSDYEFCADGIVTAFRELTPKVQEVKYLYQNADLTPEAGGVTIRNKNLFVSTADFALRYTLMRDGVVVFTGATVVDIAPGETAFVPLSLPDRTQPGEYVLQTALCLKADTLWAGAGHEVAFGEAVLSGALAAKSGARAGANLRVIRGDLNLGVQAPGFTAMFAQVYGGLSSLTVGTLEFIRRPPRLTFWRAMTDNDRGRKHGFELGVWQTATLYQKIAAVEIDAEANEPTVTYRFALPGLPVEPSVTYRVGRDGLVHVEAHYPGAEGLPELPIFGLQFTMDKSFDRFRYYGLGPEENYADRAKGARLGIFEKRVADNLPAYLVPQEAGNRMGVRFAEVLDARGRGLRFATEAEPFEFNALHYAPMELENALRVEELPPVYRTVVTVAAKQMGVGGDDSWGAPVHPPYRVSSQAPLSIAFSLAPTGISAD</sequence>
<evidence type="ECO:0000256" key="7">
    <source>
        <dbReference type="RuleBase" id="RU361154"/>
    </source>
</evidence>
<evidence type="ECO:0000256" key="1">
    <source>
        <dbReference type="ARBA" id="ARBA00001412"/>
    </source>
</evidence>
<keyword evidence="10" id="KW-1185">Reference proteome</keyword>
<dbReference type="InterPro" id="IPR006101">
    <property type="entry name" value="Glyco_hydro_2"/>
</dbReference>
<dbReference type="InterPro" id="IPR006103">
    <property type="entry name" value="Glyco_hydro_2_cat"/>
</dbReference>
<evidence type="ECO:0000256" key="2">
    <source>
        <dbReference type="ARBA" id="ARBA00007401"/>
    </source>
</evidence>
<evidence type="ECO:0000313" key="9">
    <source>
        <dbReference type="EMBL" id="TPW31692.1"/>
    </source>
</evidence>
<dbReference type="Gene3D" id="2.60.120.260">
    <property type="entry name" value="Galactose-binding domain-like"/>
    <property type="match status" value="1"/>
</dbReference>
<keyword evidence="4 7" id="KW-0378">Hydrolase</keyword>
<keyword evidence="5 7" id="KW-0326">Glycosidase</keyword>
<feature type="domain" description="Beta galactosidase small chain/" evidence="8">
    <location>
        <begin position="733"/>
        <end position="1003"/>
    </location>
</feature>
<reference evidence="9 10" key="1">
    <citation type="submission" date="2019-06" db="EMBL/GenBank/DDBJ databases">
        <authorList>
            <person name="Li M."/>
        </authorList>
    </citation>
    <scope>NUCLEOTIDE SEQUENCE [LARGE SCALE GENOMIC DNA]</scope>
    <source>
        <strain evidence="9 10">BGMRC2036</strain>
    </source>
</reference>
<dbReference type="InterPro" id="IPR008979">
    <property type="entry name" value="Galactose-bd-like_sf"/>
</dbReference>
<dbReference type="GO" id="GO:0030246">
    <property type="term" value="F:carbohydrate binding"/>
    <property type="evidence" value="ECO:0007669"/>
    <property type="project" value="InterPro"/>
</dbReference>
<evidence type="ECO:0000256" key="5">
    <source>
        <dbReference type="ARBA" id="ARBA00023295"/>
    </source>
</evidence>
<dbReference type="EC" id="3.2.1.23" evidence="3 7"/>
<dbReference type="GO" id="GO:0005990">
    <property type="term" value="P:lactose catabolic process"/>
    <property type="evidence" value="ECO:0007669"/>
    <property type="project" value="TreeGrafter"/>
</dbReference>
<dbReference type="InterPro" id="IPR014718">
    <property type="entry name" value="GH-type_carb-bd"/>
</dbReference>
<comment type="caution">
    <text evidence="9">The sequence shown here is derived from an EMBL/GenBank/DDBJ whole genome shotgun (WGS) entry which is preliminary data.</text>
</comment>
<dbReference type="Proteomes" id="UP000318801">
    <property type="component" value="Unassembled WGS sequence"/>
</dbReference>
<dbReference type="InterPro" id="IPR036156">
    <property type="entry name" value="Beta-gal/glucu_dom_sf"/>
</dbReference>
<dbReference type="SMART" id="SM01038">
    <property type="entry name" value="Bgal_small_N"/>
    <property type="match status" value="1"/>
</dbReference>
<dbReference type="Pfam" id="PF02929">
    <property type="entry name" value="Bgal_small_N"/>
    <property type="match status" value="1"/>
</dbReference>
<dbReference type="PROSITE" id="PS00608">
    <property type="entry name" value="GLYCOSYL_HYDROL_F2_2"/>
    <property type="match status" value="1"/>
</dbReference>
<dbReference type="InterPro" id="IPR032312">
    <property type="entry name" value="LacZ_4"/>
</dbReference>
<dbReference type="InterPro" id="IPR011013">
    <property type="entry name" value="Gal_mutarotase_sf_dom"/>
</dbReference>
<evidence type="ECO:0000259" key="8">
    <source>
        <dbReference type="SMART" id="SM01038"/>
    </source>
</evidence>
<dbReference type="SUPFAM" id="SSF51445">
    <property type="entry name" value="(Trans)glycosidases"/>
    <property type="match status" value="1"/>
</dbReference>
<comment type="similarity">
    <text evidence="2 7">Belongs to the glycosyl hydrolase 2 family.</text>
</comment>
<dbReference type="Pfam" id="PF02836">
    <property type="entry name" value="Glyco_hydro_2_C"/>
    <property type="match status" value="1"/>
</dbReference>
<dbReference type="SUPFAM" id="SSF49303">
    <property type="entry name" value="beta-Galactosidase/glucuronidase domain"/>
    <property type="match status" value="2"/>
</dbReference>
<dbReference type="InterPro" id="IPR006102">
    <property type="entry name" value="Ig-like_GH2"/>
</dbReference>
<evidence type="ECO:0000256" key="6">
    <source>
        <dbReference type="ARBA" id="ARBA00032230"/>
    </source>
</evidence>
<dbReference type="PANTHER" id="PTHR46323:SF2">
    <property type="entry name" value="BETA-GALACTOSIDASE"/>
    <property type="match status" value="1"/>
</dbReference>
<evidence type="ECO:0000256" key="3">
    <source>
        <dbReference type="ARBA" id="ARBA00012756"/>
    </source>
</evidence>
<dbReference type="InterPro" id="IPR006104">
    <property type="entry name" value="Glyco_hydro_2_N"/>
</dbReference>
<dbReference type="AlphaFoldDB" id="A0A506UBC6"/>
<name>A0A506UBC6_9HYPH</name>
<dbReference type="GO" id="GO:0004565">
    <property type="term" value="F:beta-galactosidase activity"/>
    <property type="evidence" value="ECO:0007669"/>
    <property type="project" value="UniProtKB-EC"/>
</dbReference>
<dbReference type="EMBL" id="VHLG01000003">
    <property type="protein sequence ID" value="TPW31692.1"/>
    <property type="molecule type" value="Genomic_DNA"/>
</dbReference>
<protein>
    <recommendedName>
        <fullName evidence="3 7">Beta-galactosidase</fullName>
        <ecNumber evidence="3 7">3.2.1.23</ecNumber>
    </recommendedName>
    <alternativeName>
        <fullName evidence="6 7">Lactase</fullName>
    </alternativeName>
</protein>
<dbReference type="PANTHER" id="PTHR46323">
    <property type="entry name" value="BETA-GALACTOSIDASE"/>
    <property type="match status" value="1"/>
</dbReference>
<dbReference type="InterPro" id="IPR023230">
    <property type="entry name" value="Glyco_hydro_2_CS"/>
</dbReference>
<dbReference type="Pfam" id="PF00703">
    <property type="entry name" value="Glyco_hydro_2"/>
    <property type="match status" value="1"/>
</dbReference>
<dbReference type="Pfam" id="PF02837">
    <property type="entry name" value="Glyco_hydro_2_N"/>
    <property type="match status" value="1"/>
</dbReference>
<dbReference type="InterPro" id="IPR050347">
    <property type="entry name" value="Bact_Beta-galactosidase"/>
</dbReference>
<dbReference type="PRINTS" id="PR00132">
    <property type="entry name" value="GLHYDRLASE2"/>
</dbReference>
<dbReference type="Gene3D" id="2.60.40.10">
    <property type="entry name" value="Immunoglobulins"/>
    <property type="match status" value="2"/>
</dbReference>
<dbReference type="InterPro" id="IPR023232">
    <property type="entry name" value="Glyco_hydro_2_AS"/>
</dbReference>
<comment type="catalytic activity">
    <reaction evidence="1 7">
        <text>Hydrolysis of terminal non-reducing beta-D-galactose residues in beta-D-galactosides.</text>
        <dbReference type="EC" id="3.2.1.23"/>
    </reaction>
</comment>